<comment type="caution">
    <text evidence="1">The sequence shown here is derived from an EMBL/GenBank/DDBJ whole genome shotgun (WGS) entry which is preliminary data.</text>
</comment>
<keyword evidence="2" id="KW-1185">Reference proteome</keyword>
<evidence type="ECO:0000313" key="1">
    <source>
        <dbReference type="EMBL" id="MBM0137541.1"/>
    </source>
</evidence>
<name>A0ABS1X7T2_PSEC1</name>
<evidence type="ECO:0000313" key="2">
    <source>
        <dbReference type="Proteomes" id="UP000644195"/>
    </source>
</evidence>
<sequence length="158" mass="17252">MAMTDPLQALVSLQAEIRTGMPTHPTEKYPSVRVVLDERNGRVRYTYARIEHGRVKALAMFVSVDQIDGIGCFQAGYAVPEAYRGRGWAIEILEQGLEELSNGLARHGVKKFYVEAVVGTSNLASIGVAKRVLSMGPVSTTDSFSGEPAFAFTRLVEC</sequence>
<gene>
    <name evidence="1" type="ORF">JHZ66_01690</name>
</gene>
<dbReference type="Gene3D" id="3.40.630.30">
    <property type="match status" value="1"/>
</dbReference>
<proteinExistence type="predicted"/>
<reference evidence="1 2" key="1">
    <citation type="submission" date="2020-12" db="EMBL/GenBank/DDBJ databases">
        <title>Genome of Pca MAFF 106156.</title>
        <authorList>
            <person name="Fujikawa T."/>
            <person name="Inoue Y."/>
        </authorList>
    </citation>
    <scope>NUCLEOTIDE SEQUENCE [LARGE SCALE GENOMIC DNA]</scope>
    <source>
        <strain evidence="1 2">MAFF 106156</strain>
    </source>
</reference>
<protein>
    <submittedName>
        <fullName evidence="1">N-acetyltransferase</fullName>
    </submittedName>
</protein>
<dbReference type="EMBL" id="JAEVFO010000008">
    <property type="protein sequence ID" value="MBM0137541.1"/>
    <property type="molecule type" value="Genomic_DNA"/>
</dbReference>
<dbReference type="InterPro" id="IPR016181">
    <property type="entry name" value="Acyl_CoA_acyltransferase"/>
</dbReference>
<organism evidence="1 2">
    <name type="scientific">Pseudomonas cannabina pv. alisalensis</name>
    <dbReference type="NCBI Taxonomy" id="757414"/>
    <lineage>
        <taxon>Bacteria</taxon>
        <taxon>Pseudomonadati</taxon>
        <taxon>Pseudomonadota</taxon>
        <taxon>Gammaproteobacteria</taxon>
        <taxon>Pseudomonadales</taxon>
        <taxon>Pseudomonadaceae</taxon>
        <taxon>Pseudomonas</taxon>
    </lineage>
</organism>
<dbReference type="SUPFAM" id="SSF55729">
    <property type="entry name" value="Acyl-CoA N-acyltransferases (Nat)"/>
    <property type="match status" value="1"/>
</dbReference>
<accession>A0ABS1X7T2</accession>
<dbReference type="RefSeq" id="WP_203009633.1">
    <property type="nucleotide sequence ID" value="NZ_JAEVFO010000008.1"/>
</dbReference>
<dbReference type="Proteomes" id="UP000644195">
    <property type="component" value="Unassembled WGS sequence"/>
</dbReference>